<name>S4P8M9_9NEOP</name>
<proteinExistence type="predicted"/>
<organism evidence="1">
    <name type="scientific">Pararge aegeria</name>
    <name type="common">speckled wood butterfly</name>
    <dbReference type="NCBI Taxonomy" id="116150"/>
    <lineage>
        <taxon>Eukaryota</taxon>
        <taxon>Metazoa</taxon>
        <taxon>Ecdysozoa</taxon>
        <taxon>Arthropoda</taxon>
        <taxon>Hexapoda</taxon>
        <taxon>Insecta</taxon>
        <taxon>Pterygota</taxon>
        <taxon>Neoptera</taxon>
        <taxon>Endopterygota</taxon>
        <taxon>Lepidoptera</taxon>
        <taxon>Glossata</taxon>
        <taxon>Ditrysia</taxon>
        <taxon>Papilionoidea</taxon>
        <taxon>Nymphalidae</taxon>
        <taxon>Satyrinae</taxon>
        <taxon>Satyrini</taxon>
        <taxon>Parargina</taxon>
        <taxon>Pararge</taxon>
    </lineage>
</organism>
<reference evidence="1" key="2">
    <citation type="submission" date="2013-05" db="EMBL/GenBank/DDBJ databases">
        <authorList>
            <person name="Carter J.-M."/>
            <person name="Baker S.C."/>
            <person name="Pink R."/>
            <person name="Carter D.R.F."/>
            <person name="Collins A."/>
            <person name="Tomlin J."/>
            <person name="Gibbs M."/>
            <person name="Breuker C.J."/>
        </authorList>
    </citation>
    <scope>NUCLEOTIDE SEQUENCE</scope>
    <source>
        <tissue evidence="1">Ovary</tissue>
    </source>
</reference>
<protein>
    <submittedName>
        <fullName evidence="1">Uncharacterized protein</fullName>
    </submittedName>
</protein>
<reference evidence="1" key="1">
    <citation type="journal article" date="2013" name="BMC Genomics">
        <title>Unscrambling butterfly oogenesis.</title>
        <authorList>
            <person name="Carter J.M."/>
            <person name="Baker S.C."/>
            <person name="Pink R."/>
            <person name="Carter D.R."/>
            <person name="Collins A."/>
            <person name="Tomlin J."/>
            <person name="Gibbs M."/>
            <person name="Breuker C.J."/>
        </authorList>
    </citation>
    <scope>NUCLEOTIDE SEQUENCE</scope>
    <source>
        <tissue evidence="1">Ovary</tissue>
    </source>
</reference>
<dbReference type="EMBL" id="GAIX01004124">
    <property type="protein sequence ID" value="JAA88436.1"/>
    <property type="molecule type" value="Transcribed_RNA"/>
</dbReference>
<sequence>MRHSKMDLMSRYFYFTKVLPRFWELWTNLSFKPTHISSFSSDTSFSFLEMDFTTASVLILPDILYQKWIYKCYNICTV</sequence>
<evidence type="ECO:0000313" key="1">
    <source>
        <dbReference type="EMBL" id="JAA88436.1"/>
    </source>
</evidence>
<accession>S4P8M9</accession>
<dbReference type="AlphaFoldDB" id="S4P8M9"/>